<dbReference type="Pfam" id="PF14484">
    <property type="entry name" value="FISNA"/>
    <property type="match status" value="1"/>
</dbReference>
<keyword evidence="6" id="KW-0067">ATP-binding</keyword>
<dbReference type="InterPro" id="IPR029495">
    <property type="entry name" value="NACHT-assoc"/>
</dbReference>
<evidence type="ECO:0000256" key="2">
    <source>
        <dbReference type="ARBA" id="ARBA00022490"/>
    </source>
</evidence>
<evidence type="ECO:0000313" key="10">
    <source>
        <dbReference type="Proteomes" id="UP001460270"/>
    </source>
</evidence>
<dbReference type="AlphaFoldDB" id="A0AAW0NWN3"/>
<dbReference type="InterPro" id="IPR032675">
    <property type="entry name" value="LRR_dom_sf"/>
</dbReference>
<evidence type="ECO:0000256" key="5">
    <source>
        <dbReference type="ARBA" id="ARBA00022741"/>
    </source>
</evidence>
<dbReference type="InterPro" id="IPR041075">
    <property type="entry name" value="NOD1/2_WH"/>
</dbReference>
<dbReference type="GO" id="GO:0005737">
    <property type="term" value="C:cytoplasm"/>
    <property type="evidence" value="ECO:0007669"/>
    <property type="project" value="UniProtKB-SubCell"/>
</dbReference>
<organism evidence="9 10">
    <name type="scientific">Mugilogobius chulae</name>
    <name type="common">yellowstripe goby</name>
    <dbReference type="NCBI Taxonomy" id="88201"/>
    <lineage>
        <taxon>Eukaryota</taxon>
        <taxon>Metazoa</taxon>
        <taxon>Chordata</taxon>
        <taxon>Craniata</taxon>
        <taxon>Vertebrata</taxon>
        <taxon>Euteleostomi</taxon>
        <taxon>Actinopterygii</taxon>
        <taxon>Neopterygii</taxon>
        <taxon>Teleostei</taxon>
        <taxon>Neoteleostei</taxon>
        <taxon>Acanthomorphata</taxon>
        <taxon>Gobiaria</taxon>
        <taxon>Gobiiformes</taxon>
        <taxon>Gobioidei</taxon>
        <taxon>Gobiidae</taxon>
        <taxon>Gobionellinae</taxon>
        <taxon>Mugilogobius</taxon>
    </lineage>
</organism>
<dbReference type="InterPro" id="IPR013320">
    <property type="entry name" value="ConA-like_dom_sf"/>
</dbReference>
<protein>
    <recommendedName>
        <fullName evidence="8">NACHT domain-containing protein</fullName>
    </recommendedName>
</protein>
<dbReference type="Gene3D" id="3.40.50.300">
    <property type="entry name" value="P-loop containing nucleotide triphosphate hydrolases"/>
    <property type="match status" value="1"/>
</dbReference>
<dbReference type="Proteomes" id="UP001460270">
    <property type="component" value="Unassembled WGS sequence"/>
</dbReference>
<evidence type="ECO:0000256" key="4">
    <source>
        <dbReference type="ARBA" id="ARBA00022737"/>
    </source>
</evidence>
<name>A0AAW0NWN3_9GOBI</name>
<keyword evidence="5" id="KW-0547">Nucleotide-binding</keyword>
<dbReference type="PANTHER" id="PTHR24106">
    <property type="entry name" value="NACHT, LRR AND CARD DOMAINS-CONTAINING"/>
    <property type="match status" value="1"/>
</dbReference>
<dbReference type="Pfam" id="PF17779">
    <property type="entry name" value="WHD_NOD2"/>
    <property type="match status" value="1"/>
</dbReference>
<comment type="subcellular location">
    <subcellularLocation>
        <location evidence="1">Cytoplasm</location>
    </subcellularLocation>
</comment>
<keyword evidence="3" id="KW-0433">Leucine-rich repeat</keyword>
<keyword evidence="10" id="KW-1185">Reference proteome</keyword>
<dbReference type="SMART" id="SM00368">
    <property type="entry name" value="LRR_RI"/>
    <property type="match status" value="4"/>
</dbReference>
<dbReference type="InterPro" id="IPR041267">
    <property type="entry name" value="NLRP_HD2"/>
</dbReference>
<keyword evidence="4" id="KW-0677">Repeat</keyword>
<evidence type="ECO:0000259" key="8">
    <source>
        <dbReference type="PROSITE" id="PS50837"/>
    </source>
</evidence>
<feature type="compositionally biased region" description="Basic and acidic residues" evidence="7">
    <location>
        <begin position="673"/>
        <end position="684"/>
    </location>
</feature>
<dbReference type="InterPro" id="IPR001611">
    <property type="entry name" value="Leu-rich_rpt"/>
</dbReference>
<comment type="caution">
    <text evidence="9">The sequence shown here is derived from an EMBL/GenBank/DDBJ whole genome shotgun (WGS) entry which is preliminary data.</text>
</comment>
<evidence type="ECO:0000256" key="1">
    <source>
        <dbReference type="ARBA" id="ARBA00004496"/>
    </source>
</evidence>
<evidence type="ECO:0000256" key="3">
    <source>
        <dbReference type="ARBA" id="ARBA00022614"/>
    </source>
</evidence>
<feature type="region of interest" description="Disordered" evidence="7">
    <location>
        <begin position="108"/>
        <end position="132"/>
    </location>
</feature>
<feature type="compositionally biased region" description="Basic and acidic residues" evidence="7">
    <location>
        <begin position="285"/>
        <end position="302"/>
    </location>
</feature>
<dbReference type="GO" id="GO:0005524">
    <property type="term" value="F:ATP binding"/>
    <property type="evidence" value="ECO:0007669"/>
    <property type="project" value="UniProtKB-KW"/>
</dbReference>
<dbReference type="InterPro" id="IPR043136">
    <property type="entry name" value="B30.2/SPRY_sf"/>
</dbReference>
<dbReference type="Pfam" id="PF05729">
    <property type="entry name" value="NACHT"/>
    <property type="match status" value="1"/>
</dbReference>
<feature type="compositionally biased region" description="Basic and acidic residues" evidence="7">
    <location>
        <begin position="31"/>
        <end position="41"/>
    </location>
</feature>
<keyword evidence="2" id="KW-0963">Cytoplasm</keyword>
<proteinExistence type="predicted"/>
<dbReference type="Pfam" id="PF17776">
    <property type="entry name" value="NLRC4_HD2"/>
    <property type="match status" value="1"/>
</dbReference>
<evidence type="ECO:0000313" key="9">
    <source>
        <dbReference type="EMBL" id="KAK7904225.1"/>
    </source>
</evidence>
<dbReference type="InterPro" id="IPR027417">
    <property type="entry name" value="P-loop_NTPase"/>
</dbReference>
<feature type="region of interest" description="Disordered" evidence="7">
    <location>
        <begin position="283"/>
        <end position="313"/>
    </location>
</feature>
<dbReference type="SMART" id="SM01288">
    <property type="entry name" value="FISNA"/>
    <property type="match status" value="1"/>
</dbReference>
<accession>A0AAW0NWN3</accession>
<dbReference type="Gene3D" id="3.80.10.10">
    <property type="entry name" value="Ribonuclease Inhibitor"/>
    <property type="match status" value="2"/>
</dbReference>
<dbReference type="EMBL" id="JBBPFD010000012">
    <property type="protein sequence ID" value="KAK7904225.1"/>
    <property type="molecule type" value="Genomic_DNA"/>
</dbReference>
<dbReference type="Pfam" id="PF13516">
    <property type="entry name" value="LRR_6"/>
    <property type="match status" value="4"/>
</dbReference>
<dbReference type="InterPro" id="IPR007111">
    <property type="entry name" value="NACHT_NTPase"/>
</dbReference>
<feature type="region of interest" description="Disordered" evidence="7">
    <location>
        <begin position="672"/>
        <end position="691"/>
    </location>
</feature>
<dbReference type="Gene3D" id="2.60.120.920">
    <property type="match status" value="1"/>
</dbReference>
<feature type="domain" description="NACHT" evidence="8">
    <location>
        <begin position="311"/>
        <end position="441"/>
    </location>
</feature>
<dbReference type="InterPro" id="IPR051261">
    <property type="entry name" value="NLR"/>
</dbReference>
<dbReference type="SUPFAM" id="SSF49899">
    <property type="entry name" value="Concanavalin A-like lectins/glucanases"/>
    <property type="match status" value="1"/>
</dbReference>
<sequence length="1036" mass="116654">MNSDGSLFRIVDFKRTAVCCDSAFAPGKSDSNSHESAKRTQSDPVNRYVTLQKNRSFNWNVDFKNSPLFSGGKSDPRCSSMNSDGSWFRNPDFKTTVVHSCCDSAFAPGKSDSNSHESAKQRTRSDPGNRNVTLQKTSSIYRNIDFKNSPQVKKSGSEETLDSIFARLEEILVGFVKEELQRFHRVLASDYPQCLVNEEDTELQGNREAFLSITLDVLRKMQQEKLAERLHDSSRSGACQRQLKSSLKQKFSRVFEGVAKPGNSAPLNQIYTELYITKGGAAEVNQEHEDGTNQRRADRDAWTDQDGDDEGSGRCGKTVLTQKFSLDWAEGRTNQELQLLFPFTFRELNVLRETRISLVELLRHFFGSSKELSLFFQNTCFQQLQVLFIFDGLDECRLPLDFNRTRVLSDPTESVSVDVLLVNLIRGSLLPSALLWVTTRPVAANQIPAECVSLVTEVRGFTDEHKKLYFRKRFTNDTIISHIKSFRSLYIMCHIPIFCWILSTVIQKLLEQTERPELPRTLTQMDMILSLGKLAFEQLQKGNLIFYDSDLSECGLEAAEAARYSGVFTQVFREEPGLYQDKVYCFIHLSVQEFLAALYVHQIFVNIGINLLRPEETNEAKDSRHLFYQCAVDRALESPNGHWDLFLRFLLGSLCRPIRACCRKSLEPSALSERAERSQSDRSGPETLRTGQFSKNMFPAQWSALAFVLLSSERELDQFDLRRFGASQDVLLRLLPVVKASNKAILTASGLRDEACAALSKVLEQSSCLKELDLSHNSLRDSGVQLLSEGLQSAHCTLETLRLQCCVLLKHLDLSNNDLRDSGVTQLSVGLKSPQCRLQSLRLSGCMISGKGVSVLCDSLKLNSHLTELDLSYNFPGLPGVRLLSSVEKNLQGSLSSLRLTPCGEQFLKPGIQKYSCDLTLDQNTAYRNAALSDLKTVIFVEEEQPYPDHQTRLTGTRRSCARGADRATLWEVEWSGVVIIAVSYGDLPRKGRYTGITFGQNSASWRIWCSEGRLSVCENKQEVYLDIPHSGALGK</sequence>
<dbReference type="SUPFAM" id="SSF52047">
    <property type="entry name" value="RNI-like"/>
    <property type="match status" value="1"/>
</dbReference>
<reference evidence="10" key="1">
    <citation type="submission" date="2024-04" db="EMBL/GenBank/DDBJ databases">
        <title>Salinicola lusitanus LLJ914,a marine bacterium isolated from the Okinawa Trough.</title>
        <authorList>
            <person name="Li J."/>
        </authorList>
    </citation>
    <scope>NUCLEOTIDE SEQUENCE [LARGE SCALE GENOMIC DNA]</scope>
</reference>
<evidence type="ECO:0000256" key="6">
    <source>
        <dbReference type="ARBA" id="ARBA00022840"/>
    </source>
</evidence>
<dbReference type="PROSITE" id="PS50837">
    <property type="entry name" value="NACHT"/>
    <property type="match status" value="1"/>
</dbReference>
<feature type="region of interest" description="Disordered" evidence="7">
    <location>
        <begin position="27"/>
        <end position="46"/>
    </location>
</feature>
<evidence type="ECO:0000256" key="7">
    <source>
        <dbReference type="SAM" id="MobiDB-lite"/>
    </source>
</evidence>
<gene>
    <name evidence="9" type="ORF">WMY93_016832</name>
</gene>
<feature type="compositionally biased region" description="Basic and acidic residues" evidence="7">
    <location>
        <begin position="113"/>
        <end position="127"/>
    </location>
</feature>